<dbReference type="PANTHER" id="PTHR48105">
    <property type="entry name" value="THIOREDOXIN REDUCTASE 1-RELATED-RELATED"/>
    <property type="match status" value="1"/>
</dbReference>
<dbReference type="Proteomes" id="UP000318331">
    <property type="component" value="Unassembled WGS sequence"/>
</dbReference>
<dbReference type="Gene3D" id="3.40.50.150">
    <property type="entry name" value="Vaccinia Virus protein VP39"/>
    <property type="match status" value="1"/>
</dbReference>
<dbReference type="SUPFAM" id="SSF51905">
    <property type="entry name" value="FAD/NAD(P)-binding domain"/>
    <property type="match status" value="1"/>
</dbReference>
<evidence type="ECO:0000259" key="5">
    <source>
        <dbReference type="Pfam" id="PF13649"/>
    </source>
</evidence>
<comment type="caution">
    <text evidence="6">The sequence shown here is derived from an EMBL/GenBank/DDBJ whole genome shotgun (WGS) entry which is preliminary data.</text>
</comment>
<keyword evidence="2" id="KW-0560">Oxidoreductase</keyword>
<evidence type="ECO:0000256" key="2">
    <source>
        <dbReference type="ARBA" id="ARBA00023002"/>
    </source>
</evidence>
<dbReference type="InterPro" id="IPR050097">
    <property type="entry name" value="Ferredoxin-NADP_redctase_2"/>
</dbReference>
<dbReference type="PRINTS" id="PR00368">
    <property type="entry name" value="FADPNR"/>
</dbReference>
<proteinExistence type="predicted"/>
<keyword evidence="1" id="KW-0285">Flavoprotein</keyword>
<dbReference type="InterPro" id="IPR029063">
    <property type="entry name" value="SAM-dependent_MTases_sf"/>
</dbReference>
<evidence type="ECO:0000256" key="1">
    <source>
        <dbReference type="ARBA" id="ARBA00022630"/>
    </source>
</evidence>
<dbReference type="SUPFAM" id="SSF53335">
    <property type="entry name" value="S-adenosyl-L-methionine-dependent methyltransferases"/>
    <property type="match status" value="1"/>
</dbReference>
<organism evidence="6 7">
    <name type="scientific">Klugiella xanthotipulae</name>
    <dbReference type="NCBI Taxonomy" id="244735"/>
    <lineage>
        <taxon>Bacteria</taxon>
        <taxon>Bacillati</taxon>
        <taxon>Actinomycetota</taxon>
        <taxon>Actinomycetes</taxon>
        <taxon>Micrococcales</taxon>
        <taxon>Microbacteriaceae</taxon>
        <taxon>Klugiella</taxon>
    </lineage>
</organism>
<comment type="catalytic activity">
    <reaction evidence="3">
        <text>[thioredoxin]-dithiol + NADP(+) = [thioredoxin]-disulfide + NADPH + H(+)</text>
        <dbReference type="Rhea" id="RHEA:20345"/>
        <dbReference type="Rhea" id="RHEA-COMP:10698"/>
        <dbReference type="Rhea" id="RHEA-COMP:10700"/>
        <dbReference type="ChEBI" id="CHEBI:15378"/>
        <dbReference type="ChEBI" id="CHEBI:29950"/>
        <dbReference type="ChEBI" id="CHEBI:50058"/>
        <dbReference type="ChEBI" id="CHEBI:57783"/>
        <dbReference type="ChEBI" id="CHEBI:58349"/>
        <dbReference type="EC" id="1.8.1.9"/>
    </reaction>
</comment>
<dbReference type="Pfam" id="PF13649">
    <property type="entry name" value="Methyltransf_25"/>
    <property type="match status" value="1"/>
</dbReference>
<gene>
    <name evidence="6" type="ORF">FB466_0257</name>
</gene>
<feature type="domain" description="FAD/NAD(P)-binding" evidence="4">
    <location>
        <begin position="9"/>
        <end position="284"/>
    </location>
</feature>
<dbReference type="PRINTS" id="PR00469">
    <property type="entry name" value="PNDRDTASEII"/>
</dbReference>
<evidence type="ECO:0000259" key="4">
    <source>
        <dbReference type="Pfam" id="PF07992"/>
    </source>
</evidence>
<protein>
    <submittedName>
        <fullName evidence="6">Thioredoxin reductase</fullName>
    </submittedName>
</protein>
<accession>A0A543I4E8</accession>
<reference evidence="6 7" key="1">
    <citation type="submission" date="2019-06" db="EMBL/GenBank/DDBJ databases">
        <title>Sequencing the genomes of 1000 actinobacteria strains.</title>
        <authorList>
            <person name="Klenk H.-P."/>
        </authorList>
    </citation>
    <scope>NUCLEOTIDE SEQUENCE [LARGE SCALE GENOMIC DNA]</scope>
    <source>
        <strain evidence="6 7">DSM 18031</strain>
    </source>
</reference>
<dbReference type="CDD" id="cd02440">
    <property type="entry name" value="AdoMet_MTases"/>
    <property type="match status" value="1"/>
</dbReference>
<dbReference type="InterPro" id="IPR036188">
    <property type="entry name" value="FAD/NAD-bd_sf"/>
</dbReference>
<evidence type="ECO:0000256" key="3">
    <source>
        <dbReference type="ARBA" id="ARBA00048132"/>
    </source>
</evidence>
<evidence type="ECO:0000313" key="7">
    <source>
        <dbReference type="Proteomes" id="UP000318331"/>
    </source>
</evidence>
<dbReference type="InterPro" id="IPR041698">
    <property type="entry name" value="Methyltransf_25"/>
</dbReference>
<name>A0A543I4E8_9MICO</name>
<dbReference type="Gene3D" id="3.50.50.60">
    <property type="entry name" value="FAD/NAD(P)-binding domain"/>
    <property type="match status" value="2"/>
</dbReference>
<dbReference type="AlphaFoldDB" id="A0A543I4E8"/>
<dbReference type="RefSeq" id="WP_211344732.1">
    <property type="nucleotide sequence ID" value="NZ_BAAAYS010000013.1"/>
</dbReference>
<feature type="domain" description="Methyltransferase" evidence="5">
    <location>
        <begin position="368"/>
        <end position="463"/>
    </location>
</feature>
<dbReference type="Pfam" id="PF07992">
    <property type="entry name" value="Pyr_redox_2"/>
    <property type="match status" value="1"/>
</dbReference>
<keyword evidence="7" id="KW-1185">Reference proteome</keyword>
<dbReference type="GO" id="GO:0004791">
    <property type="term" value="F:thioredoxin-disulfide reductase (NADPH) activity"/>
    <property type="evidence" value="ECO:0007669"/>
    <property type="project" value="UniProtKB-EC"/>
</dbReference>
<sequence>MNAIPQHVDVLIVGGGPAGLTAATALGRSRRSVLVIDAGQPRNAPAAHAHNILSRDGASPHEVLSLGRREVESYGGRILNARAENAAAIPGGFRVTTDADDTFTARRLILATGLVDTLPELPGIAERWGRDVLHCPYCHGWEVRDRVIGVLATGPTAVHQALLFRQLSDRVTVFRHTAPEFTAEEAEMLAALGIRLVSGTAESLVVTDDALSGLRLTDGRVEAVDALVVGPRYAARTALAAGLGLTGTEHPMGSRIDSDGFGATTVPGVWVAGNVTDLAAQVMTSASGGLLAAIAVNNDLIQEDAAAAVTARRAAPARVHDQAAQISPAKHDRAFWDERYAATDSVWSGRPNAQLVVETAALAPGRALDVGCGEGADALWLAEQGWAVTAVDISAVALRRAAEVTGRRHPAVAERVSWEQRDLLEWVPPVGTFDLVSAQFMHLLPESRRLVYARLAEAVALGGSLLIVGHRPSARHGGHPEGFFFTADEIVADLDRSRWDVVAAETRQRTITSRDGRPEILEDAVVHARRRV</sequence>
<dbReference type="EMBL" id="VFPN01000001">
    <property type="protein sequence ID" value="TQM65455.1"/>
    <property type="molecule type" value="Genomic_DNA"/>
</dbReference>
<evidence type="ECO:0000313" key="6">
    <source>
        <dbReference type="EMBL" id="TQM65455.1"/>
    </source>
</evidence>
<dbReference type="InterPro" id="IPR023753">
    <property type="entry name" value="FAD/NAD-binding_dom"/>
</dbReference>